<keyword evidence="4" id="KW-1185">Reference proteome</keyword>
<dbReference type="RefSeq" id="WP_270109528.1">
    <property type="nucleotide sequence ID" value="NZ_JAPZVP010000005.1"/>
</dbReference>
<feature type="domain" description="Serpin" evidence="2">
    <location>
        <begin position="44"/>
        <end position="411"/>
    </location>
</feature>
<dbReference type="Gene3D" id="2.30.39.10">
    <property type="entry name" value="Alpha-1-antitrypsin, domain 1"/>
    <property type="match status" value="1"/>
</dbReference>
<dbReference type="EMBL" id="JAPZVP010000005">
    <property type="protein sequence ID" value="MDA1359673.1"/>
    <property type="molecule type" value="Genomic_DNA"/>
</dbReference>
<dbReference type="AlphaFoldDB" id="A0A9X3P6F6"/>
<gene>
    <name evidence="3" type="ORF">O1R50_08565</name>
</gene>
<dbReference type="PANTHER" id="PTHR11461:SF211">
    <property type="entry name" value="GH10112P-RELATED"/>
    <property type="match status" value="1"/>
</dbReference>
<dbReference type="InterPro" id="IPR036186">
    <property type="entry name" value="Serpin_sf"/>
</dbReference>
<comment type="caution">
    <text evidence="3">The sequence shown here is derived from an EMBL/GenBank/DDBJ whole genome shotgun (WGS) entry which is preliminary data.</text>
</comment>
<dbReference type="Pfam" id="PF00079">
    <property type="entry name" value="Serpin"/>
    <property type="match status" value="2"/>
</dbReference>
<sequence>MEAKPSGSQRQGTSIQGMGTETTIQDALAASEIKAANELTRRWLTGRSEVPAVASGLGVWPLLAALATGAVDETRDELLAAAGLDADQAATVPAALLEAVRTSPSIRLALAVWAGARVTLDPEWSAKLPIESVGSLTGDVAADKAALDAWASRNTGGLIERMPLDFNQPIDLVLASALSIRTTWSTPFQDSSRTFKGPWAQFGRCRALTATLNGDVLRVADNASVLTVPGDGDIDVLLALGREELAPQAVMNELVDAATDPAWGRSSTELGLGERAVGVEVTEYQSMRPQSGPEVEVQTVRFKLDADLDLSDDAEALGLVIASDVDRARFDRLAAEPVYVTQAKQTAMAVFSASGFEAAAVTAIAMTRAAAFAKPKHRHVRASIRFDRPFAYLARHRPSGLVLIAGWVEKPERP</sequence>
<proteinExistence type="inferred from homology"/>
<organism evidence="3 4">
    <name type="scientific">Glycomyces luteolus</name>
    <dbReference type="NCBI Taxonomy" id="2670330"/>
    <lineage>
        <taxon>Bacteria</taxon>
        <taxon>Bacillati</taxon>
        <taxon>Actinomycetota</taxon>
        <taxon>Actinomycetes</taxon>
        <taxon>Glycomycetales</taxon>
        <taxon>Glycomycetaceae</taxon>
        <taxon>Glycomyces</taxon>
    </lineage>
</organism>
<dbReference type="InterPro" id="IPR042185">
    <property type="entry name" value="Serpin_sf_2"/>
</dbReference>
<name>A0A9X3P6F6_9ACTN</name>
<dbReference type="Gene3D" id="3.30.497.10">
    <property type="entry name" value="Antithrombin, subunit I, domain 2"/>
    <property type="match status" value="1"/>
</dbReference>
<protein>
    <recommendedName>
        <fullName evidence="2">Serpin domain-containing protein</fullName>
    </recommendedName>
</protein>
<reference evidence="3" key="1">
    <citation type="submission" date="2022-12" db="EMBL/GenBank/DDBJ databases">
        <title>Gycomyces niveus sp.nov.,a novel actinomycete isolated from soil in Shouguan.</title>
        <authorList>
            <person name="Yang X."/>
        </authorList>
    </citation>
    <scope>NUCLEOTIDE SEQUENCE</scope>
    <source>
        <strain evidence="3">NEAU-A15</strain>
    </source>
</reference>
<dbReference type="PANTHER" id="PTHR11461">
    <property type="entry name" value="SERINE PROTEASE INHIBITOR, SERPIN"/>
    <property type="match status" value="1"/>
</dbReference>
<dbReference type="SUPFAM" id="SSF56574">
    <property type="entry name" value="Serpins"/>
    <property type="match status" value="1"/>
</dbReference>
<accession>A0A9X3P6F6</accession>
<evidence type="ECO:0000256" key="1">
    <source>
        <dbReference type="RuleBase" id="RU000411"/>
    </source>
</evidence>
<dbReference type="GO" id="GO:0005615">
    <property type="term" value="C:extracellular space"/>
    <property type="evidence" value="ECO:0007669"/>
    <property type="project" value="InterPro"/>
</dbReference>
<dbReference type="InterPro" id="IPR000215">
    <property type="entry name" value="Serpin_fam"/>
</dbReference>
<evidence type="ECO:0000313" key="3">
    <source>
        <dbReference type="EMBL" id="MDA1359673.1"/>
    </source>
</evidence>
<evidence type="ECO:0000259" key="2">
    <source>
        <dbReference type="SMART" id="SM00093"/>
    </source>
</evidence>
<comment type="similarity">
    <text evidence="1">Belongs to the serpin family.</text>
</comment>
<dbReference type="InterPro" id="IPR023796">
    <property type="entry name" value="Serpin_dom"/>
</dbReference>
<dbReference type="SMART" id="SM00093">
    <property type="entry name" value="SERPIN"/>
    <property type="match status" value="1"/>
</dbReference>
<dbReference type="InterPro" id="IPR042178">
    <property type="entry name" value="Serpin_sf_1"/>
</dbReference>
<dbReference type="GO" id="GO:0004867">
    <property type="term" value="F:serine-type endopeptidase inhibitor activity"/>
    <property type="evidence" value="ECO:0007669"/>
    <property type="project" value="InterPro"/>
</dbReference>
<dbReference type="Proteomes" id="UP001146067">
    <property type="component" value="Unassembled WGS sequence"/>
</dbReference>
<evidence type="ECO:0000313" key="4">
    <source>
        <dbReference type="Proteomes" id="UP001146067"/>
    </source>
</evidence>